<evidence type="ECO:0000313" key="13">
    <source>
        <dbReference type="Proteomes" id="UP000054498"/>
    </source>
</evidence>
<evidence type="ECO:0000256" key="5">
    <source>
        <dbReference type="ARBA" id="ARBA00022701"/>
    </source>
</evidence>
<dbReference type="PIRSF" id="PIRSF009998">
    <property type="entry name" value="DLC7"/>
    <property type="match status" value="1"/>
</dbReference>
<name>A0A0D2M8L0_9CHLO</name>
<evidence type="ECO:0000256" key="8">
    <source>
        <dbReference type="ARBA" id="ARBA00023212"/>
    </source>
</evidence>
<evidence type="ECO:0000256" key="3">
    <source>
        <dbReference type="ARBA" id="ARBA00022448"/>
    </source>
</evidence>
<evidence type="ECO:0000256" key="2">
    <source>
        <dbReference type="ARBA" id="ARBA00007191"/>
    </source>
</evidence>
<dbReference type="STRING" id="145388.A0A0D2M8L0"/>
<comment type="subcellular location">
    <subcellularLocation>
        <location evidence="1 10">Cytoplasm</location>
        <location evidence="1 10">Cytoskeleton</location>
    </subcellularLocation>
</comment>
<keyword evidence="8 10" id="KW-0206">Cytoskeleton</keyword>
<dbReference type="GeneID" id="25733919"/>
<comment type="similarity">
    <text evidence="2 10">Belongs to the GAMAD family.</text>
</comment>
<protein>
    <recommendedName>
        <fullName evidence="10">Dynein light chain roadblock</fullName>
    </recommendedName>
</protein>
<feature type="domain" description="Roadblock/LAMTOR2" evidence="11">
    <location>
        <begin position="8"/>
        <end position="100"/>
    </location>
</feature>
<dbReference type="GO" id="GO:0005737">
    <property type="term" value="C:cytoplasm"/>
    <property type="evidence" value="ECO:0007669"/>
    <property type="project" value="UniProtKB-UniRule"/>
</dbReference>
<dbReference type="InterPro" id="IPR016561">
    <property type="entry name" value="DYNLRB1/2"/>
</dbReference>
<evidence type="ECO:0000256" key="7">
    <source>
        <dbReference type="ARBA" id="ARBA00023175"/>
    </source>
</evidence>
<keyword evidence="5 10" id="KW-0493">Microtubule</keyword>
<dbReference type="FunFam" id="3.30.450.30:FF:000009">
    <property type="entry name" value="Dynein light chain roadblock"/>
    <property type="match status" value="1"/>
</dbReference>
<evidence type="ECO:0000256" key="6">
    <source>
        <dbReference type="ARBA" id="ARBA00023017"/>
    </source>
</evidence>
<reference evidence="12 13" key="1">
    <citation type="journal article" date="2013" name="BMC Genomics">
        <title>Reconstruction of the lipid metabolism for the microalga Monoraphidium neglectum from its genome sequence reveals characteristics suitable for biofuel production.</title>
        <authorList>
            <person name="Bogen C."/>
            <person name="Al-Dilaimi A."/>
            <person name="Albersmeier A."/>
            <person name="Wichmann J."/>
            <person name="Grundmann M."/>
            <person name="Rupp O."/>
            <person name="Lauersen K.J."/>
            <person name="Blifernez-Klassen O."/>
            <person name="Kalinowski J."/>
            <person name="Goesmann A."/>
            <person name="Mussgnug J.H."/>
            <person name="Kruse O."/>
        </authorList>
    </citation>
    <scope>NUCLEOTIDE SEQUENCE [LARGE SCALE GENOMIC DNA]</scope>
    <source>
        <strain evidence="12 13">SAG 48.87</strain>
    </source>
</reference>
<organism evidence="12 13">
    <name type="scientific">Monoraphidium neglectum</name>
    <dbReference type="NCBI Taxonomy" id="145388"/>
    <lineage>
        <taxon>Eukaryota</taxon>
        <taxon>Viridiplantae</taxon>
        <taxon>Chlorophyta</taxon>
        <taxon>core chlorophytes</taxon>
        <taxon>Chlorophyceae</taxon>
        <taxon>CS clade</taxon>
        <taxon>Sphaeropleales</taxon>
        <taxon>Selenastraceae</taxon>
        <taxon>Monoraphidium</taxon>
    </lineage>
</organism>
<dbReference type="RefSeq" id="XP_013890800.1">
    <property type="nucleotide sequence ID" value="XM_014035346.1"/>
</dbReference>
<evidence type="ECO:0000256" key="10">
    <source>
        <dbReference type="PIRNR" id="PIRNR009998"/>
    </source>
</evidence>
<accession>A0A0D2M8L0</accession>
<sequence length="105" mass="11839">MGTEIAAVEETFKRLQSHKGVLGVLVLNADGISIRSTFDNDTTVQYAALVSQFTVKARGAVRQLDPDNELRFLRIRSKKHEIMIAPEFEKSREYYLVVVQDPAAE</sequence>
<dbReference type="GO" id="GO:0045505">
    <property type="term" value="F:dynein intermediate chain binding"/>
    <property type="evidence" value="ECO:0007669"/>
    <property type="project" value="UniProtKB-UniRule"/>
</dbReference>
<keyword evidence="3 10" id="KW-0813">Transport</keyword>
<keyword evidence="6 10" id="KW-0243">Dynein</keyword>
<dbReference type="GO" id="GO:0007018">
    <property type="term" value="P:microtubule-based movement"/>
    <property type="evidence" value="ECO:0007669"/>
    <property type="project" value="UniProtKB-UniRule"/>
</dbReference>
<evidence type="ECO:0000256" key="4">
    <source>
        <dbReference type="ARBA" id="ARBA00022490"/>
    </source>
</evidence>
<dbReference type="Proteomes" id="UP000054498">
    <property type="component" value="Unassembled WGS sequence"/>
</dbReference>
<keyword evidence="7 10" id="KW-0505">Motor protein</keyword>
<dbReference type="KEGG" id="mng:MNEG_16184"/>
<evidence type="ECO:0000313" key="12">
    <source>
        <dbReference type="EMBL" id="KIY91780.1"/>
    </source>
</evidence>
<dbReference type="SMART" id="SM00960">
    <property type="entry name" value="Robl_LC7"/>
    <property type="match status" value="1"/>
</dbReference>
<dbReference type="PANTHER" id="PTHR10779">
    <property type="entry name" value="DYNEIN LIGHT CHAIN ROADBLOCK"/>
    <property type="match status" value="1"/>
</dbReference>
<dbReference type="SUPFAM" id="SSF103196">
    <property type="entry name" value="Roadblock/LC7 domain"/>
    <property type="match status" value="1"/>
</dbReference>
<dbReference type="OrthoDB" id="9985637at2759"/>
<dbReference type="GO" id="GO:0005868">
    <property type="term" value="C:cytoplasmic dynein complex"/>
    <property type="evidence" value="ECO:0007669"/>
    <property type="project" value="UniProtKB-UniRule"/>
</dbReference>
<dbReference type="EMBL" id="KK106295">
    <property type="protein sequence ID" value="KIY91780.1"/>
    <property type="molecule type" value="Genomic_DNA"/>
</dbReference>
<evidence type="ECO:0000256" key="1">
    <source>
        <dbReference type="ARBA" id="ARBA00004245"/>
    </source>
</evidence>
<dbReference type="GO" id="GO:0005874">
    <property type="term" value="C:microtubule"/>
    <property type="evidence" value="ECO:0007669"/>
    <property type="project" value="UniProtKB-UniRule"/>
</dbReference>
<comment type="function">
    <text evidence="9">Acts as one of several non-catalytic accessory components of the cytoplasmic dynein 1 complex that are thought to be involved in linking dynein to cargos and to adapter proteins that regulate dynein function. Cytoplasmic dynein 1 acts as a motor for the intracellular retrograde motility of vesicles and organelles along microtubules.</text>
</comment>
<dbReference type="AlphaFoldDB" id="A0A0D2M8L0"/>
<dbReference type="InterPro" id="IPR004942">
    <property type="entry name" value="Roadblock/LAMTOR2_dom"/>
</dbReference>
<keyword evidence="13" id="KW-1185">Reference proteome</keyword>
<keyword evidence="4 10" id="KW-0963">Cytoplasm</keyword>
<gene>
    <name evidence="12" type="ORF">MNEG_16184</name>
</gene>
<evidence type="ECO:0000259" key="11">
    <source>
        <dbReference type="SMART" id="SM00960"/>
    </source>
</evidence>
<evidence type="ECO:0000256" key="9">
    <source>
        <dbReference type="ARBA" id="ARBA00025362"/>
    </source>
</evidence>
<proteinExistence type="inferred from homology"/>
<dbReference type="Gene3D" id="3.30.450.30">
    <property type="entry name" value="Dynein light chain 2a, cytoplasmic"/>
    <property type="match status" value="1"/>
</dbReference>
<dbReference type="Pfam" id="PF03259">
    <property type="entry name" value="Robl_LC7"/>
    <property type="match status" value="1"/>
</dbReference>